<evidence type="ECO:0000313" key="1">
    <source>
        <dbReference type="EMBL" id="QGZ14328.1"/>
    </source>
</evidence>
<reference evidence="1 2" key="1">
    <citation type="submission" date="2019-10" db="EMBL/GenBank/DDBJ databases">
        <title>Complete genome sequence of bacteriophage vB_RLeM_RL2RES.</title>
        <authorList>
            <person name="Gunathilake D."/>
            <person name="Bhat S."/>
            <person name="Yost C.K."/>
            <person name="Hynes M.F."/>
        </authorList>
    </citation>
    <scope>NUCLEOTIDE SEQUENCE [LARGE SCALE GENOMIC DNA]</scope>
</reference>
<keyword evidence="2" id="KW-1185">Reference proteome</keyword>
<accession>A0A6B9J4F5</accession>
<sequence>MEKFYHFKDKNGNNLNDNEVFVHEDGKCYVLMGSGRTSKRKYTEGPTMFVNADAKIVWKLSTEMTPFSL</sequence>
<protein>
    <submittedName>
        <fullName evidence="1">Uncharacterized protein</fullName>
    </submittedName>
</protein>
<evidence type="ECO:0000313" key="2">
    <source>
        <dbReference type="Proteomes" id="UP000433502"/>
    </source>
</evidence>
<organism evidence="1 2">
    <name type="scientific">Rhizobium phage RL2RES</name>
    <dbReference type="NCBI Taxonomy" id="103371"/>
    <lineage>
        <taxon>Viruses</taxon>
        <taxon>Duplodnaviria</taxon>
        <taxon>Heunggongvirae</taxon>
        <taxon>Uroviricota</taxon>
        <taxon>Caudoviricetes</taxon>
        <taxon>Pootjesviridae</taxon>
        <taxon>Innesvirus</taxon>
        <taxon>Innesvirus RL2RES</taxon>
    </lineage>
</organism>
<gene>
    <name evidence="1" type="ORF">RL2RES_026</name>
</gene>
<dbReference type="Proteomes" id="UP000433502">
    <property type="component" value="Segment"/>
</dbReference>
<proteinExistence type="predicted"/>
<name>A0A6B9J4F5_9CAUD</name>
<dbReference type="EMBL" id="MN549361">
    <property type="protein sequence ID" value="QGZ14328.1"/>
    <property type="molecule type" value="Genomic_DNA"/>
</dbReference>